<name>R2QLC8_9ENTE</name>
<proteinExistence type="predicted"/>
<dbReference type="RefSeq" id="WP_010756203.1">
    <property type="nucleotide sequence ID" value="NZ_ASWD01000002.1"/>
</dbReference>
<protein>
    <recommendedName>
        <fullName evidence="5">Lipoprotein</fullName>
    </recommendedName>
</protein>
<dbReference type="Proteomes" id="UP000013782">
    <property type="component" value="Unassembled WGS sequence"/>
</dbReference>
<dbReference type="AlphaFoldDB" id="R2QLC8"/>
<dbReference type="OrthoDB" id="2314666at2"/>
<organism evidence="3 4">
    <name type="scientific">Enterococcus pallens ATCC BAA-351</name>
    <dbReference type="NCBI Taxonomy" id="1158607"/>
    <lineage>
        <taxon>Bacteria</taxon>
        <taxon>Bacillati</taxon>
        <taxon>Bacillota</taxon>
        <taxon>Bacilli</taxon>
        <taxon>Lactobacillales</taxon>
        <taxon>Enterococcaceae</taxon>
        <taxon>Enterococcus</taxon>
    </lineage>
</organism>
<dbReference type="PROSITE" id="PS51257">
    <property type="entry name" value="PROKAR_LIPOPROTEIN"/>
    <property type="match status" value="1"/>
</dbReference>
<accession>R2QLC8</accession>
<dbReference type="HOGENOM" id="CLU_079324_0_0_9"/>
<gene>
    <name evidence="3" type="ORF">UAU_01173</name>
</gene>
<feature type="signal peptide" evidence="2">
    <location>
        <begin position="1"/>
        <end position="20"/>
    </location>
</feature>
<evidence type="ECO:0000256" key="2">
    <source>
        <dbReference type="SAM" id="SignalP"/>
    </source>
</evidence>
<evidence type="ECO:0000313" key="4">
    <source>
        <dbReference type="Proteomes" id="UP000013782"/>
    </source>
</evidence>
<feature type="compositionally biased region" description="Low complexity" evidence="1">
    <location>
        <begin position="25"/>
        <end position="50"/>
    </location>
</feature>
<evidence type="ECO:0000256" key="1">
    <source>
        <dbReference type="SAM" id="MobiDB-lite"/>
    </source>
</evidence>
<reference evidence="3 4" key="1">
    <citation type="submission" date="2013-02" db="EMBL/GenBank/DDBJ databases">
        <title>The Genome Sequence of Enterococcus pallens BAA-351.</title>
        <authorList>
            <consortium name="The Broad Institute Genome Sequencing Platform"/>
            <consortium name="The Broad Institute Genome Sequencing Center for Infectious Disease"/>
            <person name="Earl A.M."/>
            <person name="Gilmore M.S."/>
            <person name="Lebreton F."/>
            <person name="Walker B."/>
            <person name="Young S.K."/>
            <person name="Zeng Q."/>
            <person name="Gargeya S."/>
            <person name="Fitzgerald M."/>
            <person name="Haas B."/>
            <person name="Abouelleil A."/>
            <person name="Alvarado L."/>
            <person name="Arachchi H.M."/>
            <person name="Berlin A.M."/>
            <person name="Chapman S.B."/>
            <person name="Dewar J."/>
            <person name="Goldberg J."/>
            <person name="Griggs A."/>
            <person name="Gujja S."/>
            <person name="Hansen M."/>
            <person name="Howarth C."/>
            <person name="Imamovic A."/>
            <person name="Larimer J."/>
            <person name="McCowan C."/>
            <person name="Murphy C."/>
            <person name="Neiman D."/>
            <person name="Pearson M."/>
            <person name="Priest M."/>
            <person name="Roberts A."/>
            <person name="Saif S."/>
            <person name="Shea T."/>
            <person name="Sisk P."/>
            <person name="Sykes S."/>
            <person name="Wortman J."/>
            <person name="Nusbaum C."/>
            <person name="Birren B."/>
        </authorList>
    </citation>
    <scope>NUCLEOTIDE SEQUENCE [LARGE SCALE GENOMIC DNA]</scope>
    <source>
        <strain evidence="3 4">ATCC BAA-351</strain>
    </source>
</reference>
<keyword evidence="2" id="KW-0732">Signal</keyword>
<feature type="region of interest" description="Disordered" evidence="1">
    <location>
        <begin position="25"/>
        <end position="58"/>
    </location>
</feature>
<keyword evidence="4" id="KW-1185">Reference proteome</keyword>
<comment type="caution">
    <text evidence="3">The sequence shown here is derived from an EMBL/GenBank/DDBJ whole genome shotgun (WGS) entry which is preliminary data.</text>
</comment>
<sequence>MIKKALIGGVSFASLLLLLAACGPSGSSSSNSSKDSAATSQSTSMSSSKTSEVKAQAGEIIGKDSNADKTAVDITKPGDSVTFEVPAAKEEGYLHFAFMHAASGMKGWYFAPESKDGIALSKAMFDGDKTVNITDKVALFAAPDASTSKAVTANDGELKYGKASDYMTATVALKDGKYEVTIENTSAGDFETPFSSGVWELSNSKEAGFDHTASAALSKLATSGHRDDLYKEVQSEVE</sequence>
<evidence type="ECO:0000313" key="3">
    <source>
        <dbReference type="EMBL" id="EOH95993.1"/>
    </source>
</evidence>
<dbReference type="EMBL" id="AJAQ01000010">
    <property type="protein sequence ID" value="EOH95993.1"/>
    <property type="molecule type" value="Genomic_DNA"/>
</dbReference>
<dbReference type="PATRIC" id="fig|1158607.3.peg.1156"/>
<feature type="chain" id="PRO_5039175375" description="Lipoprotein" evidence="2">
    <location>
        <begin position="21"/>
        <end position="238"/>
    </location>
</feature>
<evidence type="ECO:0008006" key="5">
    <source>
        <dbReference type="Google" id="ProtNLM"/>
    </source>
</evidence>